<keyword evidence="3" id="KW-0479">Metal-binding</keyword>
<dbReference type="SUPFAM" id="SSF50129">
    <property type="entry name" value="GroES-like"/>
    <property type="match status" value="1"/>
</dbReference>
<evidence type="ECO:0000256" key="5">
    <source>
        <dbReference type="ARBA" id="ARBA00023002"/>
    </source>
</evidence>
<dbReference type="PANTHER" id="PTHR42813">
    <property type="entry name" value="ZINC-TYPE ALCOHOL DEHYDROGENASE-LIKE"/>
    <property type="match status" value="1"/>
</dbReference>
<keyword evidence="5" id="KW-0560">Oxidoreductase</keyword>
<feature type="domain" description="Alcohol dehydrogenase-like N-terminal" evidence="6">
    <location>
        <begin position="62"/>
        <end position="191"/>
    </location>
</feature>
<evidence type="ECO:0000256" key="2">
    <source>
        <dbReference type="ARBA" id="ARBA00005179"/>
    </source>
</evidence>
<dbReference type="PANTHER" id="PTHR42813:SF1">
    <property type="entry name" value="DEHYDROGENASE, PUTATIVE (AFU_ORTHOLOGUE AFUA_5G03930)-RELATED"/>
    <property type="match status" value="1"/>
</dbReference>
<accession>A0A168G1J6</accession>
<dbReference type="InterPro" id="IPR036291">
    <property type="entry name" value="NAD(P)-bd_dom_sf"/>
</dbReference>
<reference evidence="7 8" key="1">
    <citation type="journal article" date="2016" name="Genome Biol. Evol.">
        <title>Divergent and convergent evolution of fungal pathogenicity.</title>
        <authorList>
            <person name="Shang Y."/>
            <person name="Xiao G."/>
            <person name="Zheng P."/>
            <person name="Cen K."/>
            <person name="Zhan S."/>
            <person name="Wang C."/>
        </authorList>
    </citation>
    <scope>NUCLEOTIDE SEQUENCE [LARGE SCALE GENOMIC DNA]</scope>
    <source>
        <strain evidence="7 8">RCEF 1005</strain>
    </source>
</reference>
<dbReference type="Gene3D" id="3.40.50.720">
    <property type="entry name" value="NAD(P)-binding Rossmann-like Domain"/>
    <property type="match status" value="1"/>
</dbReference>
<evidence type="ECO:0000313" key="7">
    <source>
        <dbReference type="EMBL" id="OAA75895.1"/>
    </source>
</evidence>
<dbReference type="Pfam" id="PF08240">
    <property type="entry name" value="ADH_N"/>
    <property type="match status" value="1"/>
</dbReference>
<dbReference type="SUPFAM" id="SSF51735">
    <property type="entry name" value="NAD(P)-binding Rossmann-fold domains"/>
    <property type="match status" value="1"/>
</dbReference>
<organism evidence="7 8">
    <name type="scientific">Akanthomyces lecanii RCEF 1005</name>
    <dbReference type="NCBI Taxonomy" id="1081108"/>
    <lineage>
        <taxon>Eukaryota</taxon>
        <taxon>Fungi</taxon>
        <taxon>Dikarya</taxon>
        <taxon>Ascomycota</taxon>
        <taxon>Pezizomycotina</taxon>
        <taxon>Sordariomycetes</taxon>
        <taxon>Hypocreomycetidae</taxon>
        <taxon>Hypocreales</taxon>
        <taxon>Cordycipitaceae</taxon>
        <taxon>Akanthomyces</taxon>
        <taxon>Cordyceps confragosa</taxon>
    </lineage>
</organism>
<dbReference type="InterPro" id="IPR013154">
    <property type="entry name" value="ADH-like_N"/>
</dbReference>
<proteinExistence type="predicted"/>
<protein>
    <submittedName>
        <fullName evidence="7">S-(Hydroxymethyl)glutathione dehydrogenase</fullName>
    </submittedName>
</protein>
<evidence type="ECO:0000259" key="6">
    <source>
        <dbReference type="Pfam" id="PF08240"/>
    </source>
</evidence>
<keyword evidence="8" id="KW-1185">Reference proteome</keyword>
<dbReference type="Proteomes" id="UP000076881">
    <property type="component" value="Unassembled WGS sequence"/>
</dbReference>
<evidence type="ECO:0000256" key="3">
    <source>
        <dbReference type="ARBA" id="ARBA00022723"/>
    </source>
</evidence>
<dbReference type="Gene3D" id="3.90.180.10">
    <property type="entry name" value="Medium-chain alcohol dehydrogenases, catalytic domain"/>
    <property type="match status" value="1"/>
</dbReference>
<sequence>MALAQAANYVEKLVGHDDSADTQQDVSSFPSGGEGDTMKALVWMGKNKVEIVDTPKPKLVEDRDVILKVTGSTVCGSDLHLVHGAIIEMKKGDILGHEFCGEAAVVGRGVHNVQVGKRYVASFQIACGDCWYCERKLSSQCAKTNSNTLEKTMYGGQTAGMFGYAHFTGGFAGGQAEYVRVPMGDVNLLEIPDDVPDEKALFLSDVLATSYHCVVDTGVEKGDSVAIFGAGPIGQMAGVFALDKGASKIIFVDTEPRLSTIQSKFPSDKMELIDYKKLSTGLTSKNTVVTRLKEMCGDGRGPDVALECAAGEYAKGWLHWLEMQTGMETDTSEILNEMIESVRSFGRCGVTGIYTGYTNHFNIGSLMERGIRLIGNGQAPVHLYWKELLEAIQKGKLDPLQMVSHRVRLEDLVKVYDVFEKKQDGMQKVFVETKFSQPAAKGSPALTRY</sequence>
<comment type="cofactor">
    <cofactor evidence="1">
        <name>Zn(2+)</name>
        <dbReference type="ChEBI" id="CHEBI:29105"/>
    </cofactor>
</comment>
<evidence type="ECO:0000256" key="4">
    <source>
        <dbReference type="ARBA" id="ARBA00022833"/>
    </source>
</evidence>
<dbReference type="GO" id="GO:0008270">
    <property type="term" value="F:zinc ion binding"/>
    <property type="evidence" value="ECO:0007669"/>
    <property type="project" value="InterPro"/>
</dbReference>
<dbReference type="OrthoDB" id="3941538at2759"/>
<comment type="pathway">
    <text evidence="2">Secondary metabolite biosynthesis.</text>
</comment>
<keyword evidence="4" id="KW-0862">Zinc</keyword>
<dbReference type="PROSITE" id="PS00059">
    <property type="entry name" value="ADH_ZINC"/>
    <property type="match status" value="1"/>
</dbReference>
<dbReference type="EMBL" id="AZHF01000004">
    <property type="protein sequence ID" value="OAA75895.1"/>
    <property type="molecule type" value="Genomic_DNA"/>
</dbReference>
<dbReference type="InterPro" id="IPR002328">
    <property type="entry name" value="ADH_Zn_CS"/>
</dbReference>
<dbReference type="CDD" id="cd08283">
    <property type="entry name" value="FDH_like_1"/>
    <property type="match status" value="1"/>
</dbReference>
<comment type="caution">
    <text evidence="7">The sequence shown here is derived from an EMBL/GenBank/DDBJ whole genome shotgun (WGS) entry which is preliminary data.</text>
</comment>
<name>A0A168G1J6_CORDF</name>
<evidence type="ECO:0000256" key="1">
    <source>
        <dbReference type="ARBA" id="ARBA00001947"/>
    </source>
</evidence>
<dbReference type="InterPro" id="IPR011032">
    <property type="entry name" value="GroES-like_sf"/>
</dbReference>
<dbReference type="STRING" id="1081108.A0A168G1J6"/>
<dbReference type="GO" id="GO:0016491">
    <property type="term" value="F:oxidoreductase activity"/>
    <property type="evidence" value="ECO:0007669"/>
    <property type="project" value="UniProtKB-KW"/>
</dbReference>
<dbReference type="AlphaFoldDB" id="A0A168G1J6"/>
<gene>
    <name evidence="7" type="ORF">LEL_05579</name>
</gene>
<evidence type="ECO:0000313" key="8">
    <source>
        <dbReference type="Proteomes" id="UP000076881"/>
    </source>
</evidence>